<proteinExistence type="predicted"/>
<dbReference type="EMBL" id="CADCTW010000002">
    <property type="protein sequence ID" value="CAA9295702.1"/>
    <property type="molecule type" value="Genomic_DNA"/>
</dbReference>
<dbReference type="AlphaFoldDB" id="A0A6J4K5W1"/>
<sequence>MRPASDGITSPCSRKGEVDTTRRAIGVIVGIWLARWLLRWQRAGLRRPM</sequence>
<accession>A0A6J4K5W1</accession>
<evidence type="ECO:0000313" key="2">
    <source>
        <dbReference type="EMBL" id="CAA9295702.1"/>
    </source>
</evidence>
<name>A0A6J4K5W1_9BACT</name>
<feature type="transmembrane region" description="Helical" evidence="1">
    <location>
        <begin position="20"/>
        <end position="38"/>
    </location>
</feature>
<gene>
    <name evidence="2" type="ORF">AVDCRST_MAG68-261</name>
</gene>
<keyword evidence="1" id="KW-1133">Transmembrane helix</keyword>
<organism evidence="2">
    <name type="scientific">uncultured Gemmatimonadota bacterium</name>
    <dbReference type="NCBI Taxonomy" id="203437"/>
    <lineage>
        <taxon>Bacteria</taxon>
        <taxon>Pseudomonadati</taxon>
        <taxon>Gemmatimonadota</taxon>
        <taxon>environmental samples</taxon>
    </lineage>
</organism>
<keyword evidence="1" id="KW-0472">Membrane</keyword>
<keyword evidence="1" id="KW-0812">Transmembrane</keyword>
<reference evidence="2" key="1">
    <citation type="submission" date="2020-02" db="EMBL/GenBank/DDBJ databases">
        <authorList>
            <person name="Meier V. D."/>
        </authorList>
    </citation>
    <scope>NUCLEOTIDE SEQUENCE</scope>
    <source>
        <strain evidence="2">AVDCRST_MAG68</strain>
    </source>
</reference>
<protein>
    <submittedName>
        <fullName evidence="2">Uncharacterized protein</fullName>
    </submittedName>
</protein>
<evidence type="ECO:0000256" key="1">
    <source>
        <dbReference type="SAM" id="Phobius"/>
    </source>
</evidence>